<evidence type="ECO:0000313" key="2">
    <source>
        <dbReference type="Proteomes" id="UP001060085"/>
    </source>
</evidence>
<dbReference type="Proteomes" id="UP001060085">
    <property type="component" value="Linkage Group LG05"/>
</dbReference>
<dbReference type="EMBL" id="CM044705">
    <property type="protein sequence ID" value="KAI5663794.1"/>
    <property type="molecule type" value="Genomic_DNA"/>
</dbReference>
<sequence>MNCLYHIQVSSELWKIRKMYYYCCKAMSNQARLMLARILESRRFCSRSNQAVQLIKLSHFEHPAAPFLEDCRNVMQRGRNSQRKMGQDGTGAPSTLPEKGTIHPFHCPNTEPCPLQYSLCTFQPKKGLFSRAETGGLKSSSTAYSKALFPDTALSIQFSHAMSPACQKNDLMFGAIKIFYIIPALLHAGAEDKKHVSQWGGFRFFRSRNTTELTLYDLKQHCKGMYKQAYRK</sequence>
<evidence type="ECO:0000313" key="1">
    <source>
        <dbReference type="EMBL" id="KAI5663794.1"/>
    </source>
</evidence>
<comment type="caution">
    <text evidence="1">The sequence shown here is derived from an EMBL/GenBank/DDBJ whole genome shotgun (WGS) entry which is preliminary data.</text>
</comment>
<name>A0ACC0AUJ5_CATRO</name>
<proteinExistence type="predicted"/>
<organism evidence="1 2">
    <name type="scientific">Catharanthus roseus</name>
    <name type="common">Madagascar periwinkle</name>
    <name type="synonym">Vinca rosea</name>
    <dbReference type="NCBI Taxonomy" id="4058"/>
    <lineage>
        <taxon>Eukaryota</taxon>
        <taxon>Viridiplantae</taxon>
        <taxon>Streptophyta</taxon>
        <taxon>Embryophyta</taxon>
        <taxon>Tracheophyta</taxon>
        <taxon>Spermatophyta</taxon>
        <taxon>Magnoliopsida</taxon>
        <taxon>eudicotyledons</taxon>
        <taxon>Gunneridae</taxon>
        <taxon>Pentapetalae</taxon>
        <taxon>asterids</taxon>
        <taxon>lamiids</taxon>
        <taxon>Gentianales</taxon>
        <taxon>Apocynaceae</taxon>
        <taxon>Rauvolfioideae</taxon>
        <taxon>Vinceae</taxon>
        <taxon>Catharanthinae</taxon>
        <taxon>Catharanthus</taxon>
    </lineage>
</organism>
<reference evidence="2" key="1">
    <citation type="journal article" date="2023" name="Nat. Plants">
        <title>Single-cell RNA sequencing provides a high-resolution roadmap for understanding the multicellular compartmentation of specialized metabolism.</title>
        <authorList>
            <person name="Sun S."/>
            <person name="Shen X."/>
            <person name="Li Y."/>
            <person name="Li Y."/>
            <person name="Wang S."/>
            <person name="Li R."/>
            <person name="Zhang H."/>
            <person name="Shen G."/>
            <person name="Guo B."/>
            <person name="Wei J."/>
            <person name="Xu J."/>
            <person name="St-Pierre B."/>
            <person name="Chen S."/>
            <person name="Sun C."/>
        </authorList>
    </citation>
    <scope>NUCLEOTIDE SEQUENCE [LARGE SCALE GENOMIC DNA]</scope>
</reference>
<protein>
    <submittedName>
        <fullName evidence="1">Uncharacterized protein</fullName>
    </submittedName>
</protein>
<gene>
    <name evidence="1" type="ORF">M9H77_23117</name>
</gene>
<accession>A0ACC0AUJ5</accession>
<keyword evidence="2" id="KW-1185">Reference proteome</keyword>